<evidence type="ECO:0000313" key="2">
    <source>
        <dbReference type="Proteomes" id="UP000019471"/>
    </source>
</evidence>
<dbReference type="GeneID" id="19186063"/>
<gene>
    <name evidence="1" type="ORF">A1O5_01327</name>
</gene>
<dbReference type="Proteomes" id="UP000019471">
    <property type="component" value="Unassembled WGS sequence"/>
</dbReference>
<evidence type="ECO:0000313" key="1">
    <source>
        <dbReference type="EMBL" id="EXJ76819.1"/>
    </source>
</evidence>
<keyword evidence="2" id="KW-1185">Reference proteome</keyword>
<dbReference type="EMBL" id="AMGX01000001">
    <property type="protein sequence ID" value="EXJ76819.1"/>
    <property type="molecule type" value="Genomic_DNA"/>
</dbReference>
<accession>W9Y2X2</accession>
<dbReference type="HOGENOM" id="CLU_976614_0_0_1"/>
<name>W9Y2X2_9EURO</name>
<reference evidence="1 2" key="1">
    <citation type="submission" date="2013-03" db="EMBL/GenBank/DDBJ databases">
        <title>The Genome Sequence of Cladophialophora psammophila CBS 110553.</title>
        <authorList>
            <consortium name="The Broad Institute Genomics Platform"/>
            <person name="Cuomo C."/>
            <person name="de Hoog S."/>
            <person name="Gorbushina A."/>
            <person name="Walker B."/>
            <person name="Young S.K."/>
            <person name="Zeng Q."/>
            <person name="Gargeya S."/>
            <person name="Fitzgerald M."/>
            <person name="Haas B."/>
            <person name="Abouelleil A."/>
            <person name="Allen A.W."/>
            <person name="Alvarado L."/>
            <person name="Arachchi H.M."/>
            <person name="Berlin A.M."/>
            <person name="Chapman S.B."/>
            <person name="Gainer-Dewar J."/>
            <person name="Goldberg J."/>
            <person name="Griggs A."/>
            <person name="Gujja S."/>
            <person name="Hansen M."/>
            <person name="Howarth C."/>
            <person name="Imamovic A."/>
            <person name="Ireland A."/>
            <person name="Larimer J."/>
            <person name="McCowan C."/>
            <person name="Murphy C."/>
            <person name="Pearson M."/>
            <person name="Poon T.W."/>
            <person name="Priest M."/>
            <person name="Roberts A."/>
            <person name="Saif S."/>
            <person name="Shea T."/>
            <person name="Sisk P."/>
            <person name="Sykes S."/>
            <person name="Wortman J."/>
            <person name="Nusbaum C."/>
            <person name="Birren B."/>
        </authorList>
    </citation>
    <scope>NUCLEOTIDE SEQUENCE [LARGE SCALE GENOMIC DNA]</scope>
    <source>
        <strain evidence="1 2">CBS 110553</strain>
    </source>
</reference>
<comment type="caution">
    <text evidence="1">The sequence shown here is derived from an EMBL/GenBank/DDBJ whole genome shotgun (WGS) entry which is preliminary data.</text>
</comment>
<dbReference type="RefSeq" id="XP_007740136.1">
    <property type="nucleotide sequence ID" value="XM_007741946.1"/>
</dbReference>
<dbReference type="OrthoDB" id="10449663at2759"/>
<dbReference type="AlphaFoldDB" id="W9Y2X2"/>
<sequence>MDHFPLFGHILKQIIPIRLRHDEVPYDGGGFHGFGERVGFDSRELMEGLFLGNHSLLTRRPLSVYASLIQSWFYWGLLHECLFQCSTVEIEDYCEQQRRPDENCPVLITMKFLERDLVAAAQRLQAADPAGATTHIKNANDLLARGLFLLRVLSGQIEKATKSPTDDRAQIWAAHGREVFPHDLELSLCCLGYTITYAMDVISAELSLSSSENNARSAGGWYTPPFLIRLLENLGFCRSDIHHFEGIYGFVTACMAVTLPSHNKRGNHSTCTAERCEADNIKPQE</sequence>
<protein>
    <submittedName>
        <fullName evidence="1">Uncharacterized protein</fullName>
    </submittedName>
</protein>
<proteinExistence type="predicted"/>
<organism evidence="1 2">
    <name type="scientific">Cladophialophora psammophila CBS 110553</name>
    <dbReference type="NCBI Taxonomy" id="1182543"/>
    <lineage>
        <taxon>Eukaryota</taxon>
        <taxon>Fungi</taxon>
        <taxon>Dikarya</taxon>
        <taxon>Ascomycota</taxon>
        <taxon>Pezizomycotina</taxon>
        <taxon>Eurotiomycetes</taxon>
        <taxon>Chaetothyriomycetidae</taxon>
        <taxon>Chaetothyriales</taxon>
        <taxon>Herpotrichiellaceae</taxon>
        <taxon>Cladophialophora</taxon>
    </lineage>
</organism>